<name>A0ABS8FSL2_9FIRM</name>
<comment type="similarity">
    <text evidence="6">Belongs to the ABC-4 integral membrane protein family.</text>
</comment>
<feature type="transmembrane region" description="Helical" evidence="7">
    <location>
        <begin position="357"/>
        <end position="380"/>
    </location>
</feature>
<keyword evidence="3 7" id="KW-0812">Transmembrane</keyword>
<dbReference type="Proteomes" id="UP001198151">
    <property type="component" value="Unassembled WGS sequence"/>
</dbReference>
<evidence type="ECO:0000256" key="5">
    <source>
        <dbReference type="ARBA" id="ARBA00023136"/>
    </source>
</evidence>
<feature type="domain" description="ABC3 transporter permease C-terminal" evidence="8">
    <location>
        <begin position="699"/>
        <end position="812"/>
    </location>
</feature>
<feature type="transmembrane region" description="Helical" evidence="7">
    <location>
        <begin position="45"/>
        <end position="65"/>
    </location>
</feature>
<dbReference type="InterPro" id="IPR025857">
    <property type="entry name" value="MacB_PCD"/>
</dbReference>
<feature type="domain" description="ABC3 transporter permease C-terminal" evidence="8">
    <location>
        <begin position="281"/>
        <end position="377"/>
    </location>
</feature>
<keyword evidence="2" id="KW-1003">Cell membrane</keyword>
<reference evidence="10 11" key="1">
    <citation type="submission" date="2021-10" db="EMBL/GenBank/DDBJ databases">
        <title>Anaerobic single-cell dispensing facilitates the cultivation of human gut bacteria.</title>
        <authorList>
            <person name="Afrizal A."/>
        </authorList>
    </citation>
    <scope>NUCLEOTIDE SEQUENCE [LARGE SCALE GENOMIC DNA]</scope>
    <source>
        <strain evidence="10 11">CLA-AA-H200</strain>
    </source>
</reference>
<comment type="subcellular location">
    <subcellularLocation>
        <location evidence="1">Cell membrane</location>
        <topology evidence="1">Multi-pass membrane protein</topology>
    </subcellularLocation>
</comment>
<dbReference type="Pfam" id="PF12704">
    <property type="entry name" value="MacB_PCD"/>
    <property type="match status" value="1"/>
</dbReference>
<organism evidence="10 11">
    <name type="scientific">Ruminococcus turbiniformis</name>
    <dbReference type="NCBI Taxonomy" id="2881258"/>
    <lineage>
        <taxon>Bacteria</taxon>
        <taxon>Bacillati</taxon>
        <taxon>Bacillota</taxon>
        <taxon>Clostridia</taxon>
        <taxon>Eubacteriales</taxon>
        <taxon>Oscillospiraceae</taxon>
        <taxon>Ruminococcus</taxon>
    </lineage>
</organism>
<dbReference type="EMBL" id="JAJEQX010000001">
    <property type="protein sequence ID" value="MCC2253026.1"/>
    <property type="molecule type" value="Genomic_DNA"/>
</dbReference>
<feature type="transmembrane region" description="Helical" evidence="7">
    <location>
        <begin position="434"/>
        <end position="454"/>
    </location>
</feature>
<evidence type="ECO:0000256" key="6">
    <source>
        <dbReference type="ARBA" id="ARBA00038076"/>
    </source>
</evidence>
<feature type="transmembrane region" description="Helical" evidence="7">
    <location>
        <begin position="691"/>
        <end position="712"/>
    </location>
</feature>
<evidence type="ECO:0000256" key="2">
    <source>
        <dbReference type="ARBA" id="ARBA00022475"/>
    </source>
</evidence>
<keyword evidence="5 7" id="KW-0472">Membrane</keyword>
<evidence type="ECO:0000256" key="7">
    <source>
        <dbReference type="SAM" id="Phobius"/>
    </source>
</evidence>
<sequence length="824" mass="91294">MSRKRDRKAAKAVKRSGGRAAANNNAGFVRSLAVRSVKSSRLRNVFVILTIVLSVSLLSVMALFYSGIETATKRQVAVMQHIIYSGLTEDQLGEMAQDDRTSYVIGLKSGQSVQIDGNMVQPSAYTAPLKEDGAQITTIEPSVGEIPDELDEVMLSDAYLNRIGSTAKPGDTVSFTWLDGTTETYVLSGLYHTEEHMSVYGVYFSEEYAREGSQLKDVPWQAAVCFHGADELTQSEFQEMAYSFGDEYGLARENMNINNYFLDVLPGNSLKMQQTFVIIGVGIALLFIGVLVIYSVFYLSVVGRIRQFGQLRTIGMTKRQIRKMVRMEGLILSAAGIPIGLVIGGAVGYALRPDGWSWINTAVIAAAVAAANVVMVLISVQKPAKTASSISPVEAAKYSGYDGEKAGKTKKLARKITPGNLAFMSHSRNRKRSALTMLSMGIGGILFMLAAVYVTSANLEDYARQGELGYGEFLINYSYNLQQTAEHGQTDLQIAHPLGDDLLQQIQDIDGVKKLHVIESLETGWESEGFGDDYTNVQPFSRERTEPLLNADGMEGEFDYDDMVAQDGIICLSSAYWEEVYGWAPELGDKITLRWYDGEAMQERTFTVMGTMSKVLDQEAGDTYADFLLPEDTLKEMTEGINLREAVVVETDMEKMEQIDAALSGIVKQEPYLSCHTLEEQMLQVQSQFTLLFSIMVGLSAFIIGFALINLVNTLITNILTRDHEFAMLQSVGMTRKQLTNMLRTEGILMAAGNIAITLIGGTAAGYAMILILRHFEADYMNFVFPVWFFLGYAVFIVLVPVLITECMVRRFQKRTLVERLREQ</sequence>
<evidence type="ECO:0000256" key="3">
    <source>
        <dbReference type="ARBA" id="ARBA00022692"/>
    </source>
</evidence>
<proteinExistence type="inferred from homology"/>
<feature type="domain" description="MacB-like periplasmic core" evidence="9">
    <location>
        <begin position="433"/>
        <end position="663"/>
    </location>
</feature>
<comment type="caution">
    <text evidence="10">The sequence shown here is derived from an EMBL/GenBank/DDBJ whole genome shotgun (WGS) entry which is preliminary data.</text>
</comment>
<evidence type="ECO:0000256" key="4">
    <source>
        <dbReference type="ARBA" id="ARBA00022989"/>
    </source>
</evidence>
<evidence type="ECO:0000313" key="10">
    <source>
        <dbReference type="EMBL" id="MCC2253026.1"/>
    </source>
</evidence>
<feature type="transmembrane region" description="Helical" evidence="7">
    <location>
        <begin position="276"/>
        <end position="302"/>
    </location>
</feature>
<feature type="transmembrane region" description="Helical" evidence="7">
    <location>
        <begin position="329"/>
        <end position="351"/>
    </location>
</feature>
<dbReference type="InterPro" id="IPR003838">
    <property type="entry name" value="ABC3_permease_C"/>
</dbReference>
<dbReference type="PANTHER" id="PTHR30572:SF4">
    <property type="entry name" value="ABC TRANSPORTER PERMEASE YTRF"/>
    <property type="match status" value="1"/>
</dbReference>
<dbReference type="PANTHER" id="PTHR30572">
    <property type="entry name" value="MEMBRANE COMPONENT OF TRANSPORTER-RELATED"/>
    <property type="match status" value="1"/>
</dbReference>
<dbReference type="RefSeq" id="WP_227706186.1">
    <property type="nucleotide sequence ID" value="NZ_JAJEQX010000001.1"/>
</dbReference>
<dbReference type="Pfam" id="PF02687">
    <property type="entry name" value="FtsX"/>
    <property type="match status" value="2"/>
</dbReference>
<evidence type="ECO:0000259" key="8">
    <source>
        <dbReference type="Pfam" id="PF02687"/>
    </source>
</evidence>
<feature type="transmembrane region" description="Helical" evidence="7">
    <location>
        <begin position="785"/>
        <end position="805"/>
    </location>
</feature>
<keyword evidence="4 7" id="KW-1133">Transmembrane helix</keyword>
<evidence type="ECO:0000259" key="9">
    <source>
        <dbReference type="Pfam" id="PF12704"/>
    </source>
</evidence>
<accession>A0ABS8FSL2</accession>
<evidence type="ECO:0000313" key="11">
    <source>
        <dbReference type="Proteomes" id="UP001198151"/>
    </source>
</evidence>
<gene>
    <name evidence="10" type="ORF">LKD70_00970</name>
</gene>
<protein>
    <submittedName>
        <fullName evidence="10">ABC transporter permease</fullName>
    </submittedName>
</protein>
<keyword evidence="11" id="KW-1185">Reference proteome</keyword>
<evidence type="ECO:0000256" key="1">
    <source>
        <dbReference type="ARBA" id="ARBA00004651"/>
    </source>
</evidence>
<feature type="transmembrane region" description="Helical" evidence="7">
    <location>
        <begin position="747"/>
        <end position="773"/>
    </location>
</feature>
<dbReference type="InterPro" id="IPR050250">
    <property type="entry name" value="Macrolide_Exporter_MacB"/>
</dbReference>